<accession>A0ACB8TZI1</accession>
<comment type="caution">
    <text evidence="1">The sequence shown here is derived from an EMBL/GenBank/DDBJ whole genome shotgun (WGS) entry which is preliminary data.</text>
</comment>
<organism evidence="1 2">
    <name type="scientific">Irpex rosettiformis</name>
    <dbReference type="NCBI Taxonomy" id="378272"/>
    <lineage>
        <taxon>Eukaryota</taxon>
        <taxon>Fungi</taxon>
        <taxon>Dikarya</taxon>
        <taxon>Basidiomycota</taxon>
        <taxon>Agaricomycotina</taxon>
        <taxon>Agaricomycetes</taxon>
        <taxon>Polyporales</taxon>
        <taxon>Irpicaceae</taxon>
        <taxon>Irpex</taxon>
    </lineage>
</organism>
<keyword evidence="2" id="KW-1185">Reference proteome</keyword>
<proteinExistence type="predicted"/>
<sequence length="162" mass="18264">MGVEQREIDYLLAALALSRIDPGICRSAYIALEGRVNLFNLGNKKDVPPMGSKIIDQWSIKAWKMRQSTLNSVDMLFVIRKECEHTCHTEKRRLGDDTAASKTEYFILIGLSVCFAHERQRIAVLGHARELQHVNTAFSHPETSVDAFPGHHSQDGHAVLRL</sequence>
<name>A0ACB8TZI1_9APHY</name>
<evidence type="ECO:0000313" key="1">
    <source>
        <dbReference type="EMBL" id="KAI0087234.1"/>
    </source>
</evidence>
<evidence type="ECO:0000313" key="2">
    <source>
        <dbReference type="Proteomes" id="UP001055072"/>
    </source>
</evidence>
<dbReference type="EMBL" id="MU274919">
    <property type="protein sequence ID" value="KAI0087234.1"/>
    <property type="molecule type" value="Genomic_DNA"/>
</dbReference>
<gene>
    <name evidence="1" type="ORF">BDY19DRAFT_310649</name>
</gene>
<protein>
    <submittedName>
        <fullName evidence="1">Uncharacterized protein</fullName>
    </submittedName>
</protein>
<reference evidence="1" key="1">
    <citation type="journal article" date="2021" name="Environ. Microbiol.">
        <title>Gene family expansions and transcriptome signatures uncover fungal adaptations to wood decay.</title>
        <authorList>
            <person name="Hage H."/>
            <person name="Miyauchi S."/>
            <person name="Viragh M."/>
            <person name="Drula E."/>
            <person name="Min B."/>
            <person name="Chaduli D."/>
            <person name="Navarro D."/>
            <person name="Favel A."/>
            <person name="Norest M."/>
            <person name="Lesage-Meessen L."/>
            <person name="Balint B."/>
            <person name="Merenyi Z."/>
            <person name="de Eugenio L."/>
            <person name="Morin E."/>
            <person name="Martinez A.T."/>
            <person name="Baldrian P."/>
            <person name="Stursova M."/>
            <person name="Martinez M.J."/>
            <person name="Novotny C."/>
            <person name="Magnuson J.K."/>
            <person name="Spatafora J.W."/>
            <person name="Maurice S."/>
            <person name="Pangilinan J."/>
            <person name="Andreopoulos W."/>
            <person name="LaButti K."/>
            <person name="Hundley H."/>
            <person name="Na H."/>
            <person name="Kuo A."/>
            <person name="Barry K."/>
            <person name="Lipzen A."/>
            <person name="Henrissat B."/>
            <person name="Riley R."/>
            <person name="Ahrendt S."/>
            <person name="Nagy L.G."/>
            <person name="Grigoriev I.V."/>
            <person name="Martin F."/>
            <person name="Rosso M.N."/>
        </authorList>
    </citation>
    <scope>NUCLEOTIDE SEQUENCE</scope>
    <source>
        <strain evidence="1">CBS 384.51</strain>
    </source>
</reference>
<dbReference type="Proteomes" id="UP001055072">
    <property type="component" value="Unassembled WGS sequence"/>
</dbReference>